<dbReference type="PANTHER" id="PTHR22854">
    <property type="entry name" value="TRYPTOPHAN BIOSYNTHESIS PROTEIN"/>
    <property type="match status" value="1"/>
</dbReference>
<dbReference type="EC" id="4.1.1.48" evidence="3"/>
<dbReference type="InterPro" id="IPR013785">
    <property type="entry name" value="Aldolase_TIM"/>
</dbReference>
<dbReference type="Proteomes" id="UP000783796">
    <property type="component" value="Unassembled WGS sequence"/>
</dbReference>
<protein>
    <recommendedName>
        <fullName evidence="3">indole-3-glycerol-phosphate synthase</fullName>
        <ecNumber evidence="3">4.1.1.48</ecNumber>
    </recommendedName>
</protein>
<sequence length="269" mass="29643">MKEDILTQIIANKRKEISRQMEAVSMKRLEAIIAMHETREPLSLSRSIMSSPTGIISEFKRRSPSKGWINREADVRLITGGYAEAGAAGLSVLTDTDFFGGSEGDLLKARLSAPSTPILRKDFIISEYQILQSAAIQADAILLIAAALEKDECKRLAEMAHSLRLEVLLEIHSEDELEYATDCIDLIGVNNRNLGSFHTDVENSFRLAKKLPKGIPHISESGISGTETIIRLRQAGYNGFLMGESFMKTAEPAGALKILIEELETALKQ</sequence>
<reference evidence="10" key="1">
    <citation type="journal article" date="2021" name="PeerJ">
        <title>Extensive microbial diversity within the chicken gut microbiome revealed by metagenomics and culture.</title>
        <authorList>
            <person name="Gilroy R."/>
            <person name="Ravi A."/>
            <person name="Getino M."/>
            <person name="Pursley I."/>
            <person name="Horton D.L."/>
            <person name="Alikhan N.F."/>
            <person name="Baker D."/>
            <person name="Gharbi K."/>
            <person name="Hall N."/>
            <person name="Watson M."/>
            <person name="Adriaenssens E.M."/>
            <person name="Foster-Nyarko E."/>
            <person name="Jarju S."/>
            <person name="Secka A."/>
            <person name="Antonio M."/>
            <person name="Oren A."/>
            <person name="Chaudhuri R.R."/>
            <person name="La Ragione R."/>
            <person name="Hildebrand F."/>
            <person name="Pallen M.J."/>
        </authorList>
    </citation>
    <scope>NUCLEOTIDE SEQUENCE</scope>
    <source>
        <strain evidence="10">G4-2901</strain>
    </source>
</reference>
<evidence type="ECO:0000256" key="2">
    <source>
        <dbReference type="ARBA" id="ARBA00004696"/>
    </source>
</evidence>
<evidence type="ECO:0000256" key="7">
    <source>
        <dbReference type="ARBA" id="ARBA00023141"/>
    </source>
</evidence>
<keyword evidence="5" id="KW-0210">Decarboxylase</keyword>
<dbReference type="Gene3D" id="3.20.20.70">
    <property type="entry name" value="Aldolase class I"/>
    <property type="match status" value="1"/>
</dbReference>
<accession>A0A948TC26</accession>
<comment type="caution">
    <text evidence="10">The sequence shown here is derived from an EMBL/GenBank/DDBJ whole genome shotgun (WGS) entry which is preliminary data.</text>
</comment>
<dbReference type="InterPro" id="IPR011060">
    <property type="entry name" value="RibuloseP-bd_barrel"/>
</dbReference>
<evidence type="ECO:0000259" key="9">
    <source>
        <dbReference type="Pfam" id="PF00218"/>
    </source>
</evidence>
<keyword evidence="4" id="KW-0028">Amino-acid biosynthesis</keyword>
<keyword evidence="7" id="KW-0057">Aromatic amino acid biosynthesis</keyword>
<dbReference type="Pfam" id="PF00218">
    <property type="entry name" value="IGPS"/>
    <property type="match status" value="1"/>
</dbReference>
<name>A0A948TC26_9BACT</name>
<evidence type="ECO:0000313" key="10">
    <source>
        <dbReference type="EMBL" id="MBU3837965.1"/>
    </source>
</evidence>
<dbReference type="GO" id="GO:0000162">
    <property type="term" value="P:L-tryptophan biosynthetic process"/>
    <property type="evidence" value="ECO:0007669"/>
    <property type="project" value="UniProtKB-KW"/>
</dbReference>
<dbReference type="PANTHER" id="PTHR22854:SF2">
    <property type="entry name" value="INDOLE-3-GLYCEROL-PHOSPHATE SYNTHASE"/>
    <property type="match status" value="1"/>
</dbReference>
<evidence type="ECO:0000256" key="4">
    <source>
        <dbReference type="ARBA" id="ARBA00022605"/>
    </source>
</evidence>
<comment type="pathway">
    <text evidence="2">Amino-acid biosynthesis; L-tryptophan biosynthesis; L-tryptophan from chorismate: step 4/5.</text>
</comment>
<dbReference type="FunFam" id="3.20.20.70:FF:000024">
    <property type="entry name" value="Indole-3-glycerol phosphate synthase"/>
    <property type="match status" value="1"/>
</dbReference>
<evidence type="ECO:0000256" key="3">
    <source>
        <dbReference type="ARBA" id="ARBA00012362"/>
    </source>
</evidence>
<dbReference type="GO" id="GO:0004425">
    <property type="term" value="F:indole-3-glycerol-phosphate synthase activity"/>
    <property type="evidence" value="ECO:0007669"/>
    <property type="project" value="UniProtKB-EC"/>
</dbReference>
<feature type="domain" description="Indole-3-glycerol phosphate synthase" evidence="9">
    <location>
        <begin position="6"/>
        <end position="257"/>
    </location>
</feature>
<organism evidence="10 11">
    <name type="scientific">Candidatus Phocaeicola faecigallinarum</name>
    <dbReference type="NCBI Taxonomy" id="2838732"/>
    <lineage>
        <taxon>Bacteria</taxon>
        <taxon>Pseudomonadati</taxon>
        <taxon>Bacteroidota</taxon>
        <taxon>Bacteroidia</taxon>
        <taxon>Bacteroidales</taxon>
        <taxon>Bacteroidaceae</taxon>
        <taxon>Phocaeicola</taxon>
    </lineage>
</organism>
<dbReference type="PROSITE" id="PS00614">
    <property type="entry name" value="IGPS"/>
    <property type="match status" value="1"/>
</dbReference>
<dbReference type="GO" id="GO:0004640">
    <property type="term" value="F:phosphoribosylanthranilate isomerase activity"/>
    <property type="evidence" value="ECO:0007669"/>
    <property type="project" value="TreeGrafter"/>
</dbReference>
<dbReference type="NCBIfam" id="NF001377">
    <property type="entry name" value="PRK00278.2-4"/>
    <property type="match status" value="1"/>
</dbReference>
<keyword evidence="6" id="KW-0822">Tryptophan biosynthesis</keyword>
<dbReference type="CDD" id="cd00331">
    <property type="entry name" value="IGPS"/>
    <property type="match status" value="1"/>
</dbReference>
<dbReference type="InterPro" id="IPR013798">
    <property type="entry name" value="Indole-3-glycerol_P_synth_dom"/>
</dbReference>
<dbReference type="EMBL" id="JAHLFW010000057">
    <property type="protein sequence ID" value="MBU3837965.1"/>
    <property type="molecule type" value="Genomic_DNA"/>
</dbReference>
<evidence type="ECO:0000256" key="8">
    <source>
        <dbReference type="ARBA" id="ARBA00023239"/>
    </source>
</evidence>
<evidence type="ECO:0000313" key="11">
    <source>
        <dbReference type="Proteomes" id="UP000783796"/>
    </source>
</evidence>
<dbReference type="SUPFAM" id="SSF51366">
    <property type="entry name" value="Ribulose-phoshate binding barrel"/>
    <property type="match status" value="1"/>
</dbReference>
<reference evidence="10" key="2">
    <citation type="submission" date="2021-04" db="EMBL/GenBank/DDBJ databases">
        <authorList>
            <person name="Gilroy R."/>
        </authorList>
    </citation>
    <scope>NUCLEOTIDE SEQUENCE</scope>
    <source>
        <strain evidence="10">G4-2901</strain>
    </source>
</reference>
<evidence type="ECO:0000256" key="5">
    <source>
        <dbReference type="ARBA" id="ARBA00022793"/>
    </source>
</evidence>
<proteinExistence type="predicted"/>
<dbReference type="InterPro" id="IPR045186">
    <property type="entry name" value="Indole-3-glycerol_P_synth"/>
</dbReference>
<evidence type="ECO:0000256" key="6">
    <source>
        <dbReference type="ARBA" id="ARBA00022822"/>
    </source>
</evidence>
<dbReference type="InterPro" id="IPR001468">
    <property type="entry name" value="Indole-3-GlycerolPSynthase_CS"/>
</dbReference>
<evidence type="ECO:0000256" key="1">
    <source>
        <dbReference type="ARBA" id="ARBA00001633"/>
    </source>
</evidence>
<keyword evidence="8 10" id="KW-0456">Lyase</keyword>
<comment type="catalytic activity">
    <reaction evidence="1">
        <text>1-(2-carboxyphenylamino)-1-deoxy-D-ribulose 5-phosphate + H(+) = (1S,2R)-1-C-(indol-3-yl)glycerol 3-phosphate + CO2 + H2O</text>
        <dbReference type="Rhea" id="RHEA:23476"/>
        <dbReference type="ChEBI" id="CHEBI:15377"/>
        <dbReference type="ChEBI" id="CHEBI:15378"/>
        <dbReference type="ChEBI" id="CHEBI:16526"/>
        <dbReference type="ChEBI" id="CHEBI:58613"/>
        <dbReference type="ChEBI" id="CHEBI:58866"/>
        <dbReference type="EC" id="4.1.1.48"/>
    </reaction>
</comment>
<gene>
    <name evidence="10" type="primary">trpC</name>
    <name evidence="10" type="ORF">H9777_06560</name>
</gene>
<dbReference type="AlphaFoldDB" id="A0A948TC26"/>